<evidence type="ECO:0000259" key="11">
    <source>
        <dbReference type="PROSITE" id="PS50188"/>
    </source>
</evidence>
<keyword evidence="4 10" id="KW-0378">Hydrolase</keyword>
<dbReference type="Pfam" id="PF00271">
    <property type="entry name" value="Helicase_C"/>
    <property type="match status" value="1"/>
</dbReference>
<dbReference type="Gene3D" id="2.60.120.920">
    <property type="match status" value="1"/>
</dbReference>
<reference evidence="16" key="1">
    <citation type="submission" date="2017-02" db="UniProtKB">
        <authorList>
            <consortium name="WormBaseParasite"/>
        </authorList>
    </citation>
    <scope>IDENTIFICATION</scope>
</reference>
<dbReference type="SMART" id="SM00487">
    <property type="entry name" value="DEXDc"/>
    <property type="match status" value="1"/>
</dbReference>
<dbReference type="Pfam" id="PF00622">
    <property type="entry name" value="SPRY"/>
    <property type="match status" value="1"/>
</dbReference>
<dbReference type="SMART" id="SM00449">
    <property type="entry name" value="SPRY"/>
    <property type="match status" value="1"/>
</dbReference>
<comment type="function">
    <text evidence="10">RNA helicase.</text>
</comment>
<dbReference type="PROSITE" id="PS51192">
    <property type="entry name" value="HELICASE_ATP_BIND_1"/>
    <property type="match status" value="1"/>
</dbReference>
<accession>A0A0N4ZMX2</accession>
<evidence type="ECO:0000256" key="5">
    <source>
        <dbReference type="ARBA" id="ARBA00022806"/>
    </source>
</evidence>
<dbReference type="GO" id="GO:0005524">
    <property type="term" value="F:ATP binding"/>
    <property type="evidence" value="ECO:0007669"/>
    <property type="project" value="UniProtKB-UniRule"/>
</dbReference>
<feature type="domain" description="DEAD-box RNA helicase Q" evidence="14">
    <location>
        <begin position="2"/>
        <end position="30"/>
    </location>
</feature>
<keyword evidence="6" id="KW-0269">Exonuclease</keyword>
<dbReference type="GO" id="GO:0003724">
    <property type="term" value="F:RNA helicase activity"/>
    <property type="evidence" value="ECO:0007669"/>
    <property type="project" value="UniProtKB-EC"/>
</dbReference>
<dbReference type="InterPro" id="IPR011545">
    <property type="entry name" value="DEAD/DEAH_box_helicase_dom"/>
</dbReference>
<feature type="domain" description="Helicase C-terminal" evidence="13">
    <location>
        <begin position="481"/>
        <end position="673"/>
    </location>
</feature>
<dbReference type="InterPro" id="IPR003877">
    <property type="entry name" value="SPRY_dom"/>
</dbReference>
<dbReference type="EC" id="3.6.4.13" evidence="10"/>
<dbReference type="InterPro" id="IPR013320">
    <property type="entry name" value="ConA-like_dom_sf"/>
</dbReference>
<dbReference type="InterPro" id="IPR014014">
    <property type="entry name" value="RNA_helicase_DEAD_Q_motif"/>
</dbReference>
<evidence type="ECO:0000256" key="10">
    <source>
        <dbReference type="RuleBase" id="RU365068"/>
    </source>
</evidence>
<comment type="similarity">
    <text evidence="1">Belongs to the DEAD box helicase family. DDX1 subfamily.</text>
</comment>
<dbReference type="Gene3D" id="3.40.50.300">
    <property type="entry name" value="P-loop containing nucleotide triphosphate hydrolases"/>
    <property type="match status" value="3"/>
</dbReference>
<evidence type="ECO:0000259" key="14">
    <source>
        <dbReference type="PROSITE" id="PS51195"/>
    </source>
</evidence>
<dbReference type="PROSITE" id="PS51194">
    <property type="entry name" value="HELICASE_CTER"/>
    <property type="match status" value="1"/>
</dbReference>
<dbReference type="PROSITE" id="PS51195">
    <property type="entry name" value="Q_MOTIF"/>
    <property type="match status" value="1"/>
</dbReference>
<evidence type="ECO:0000313" key="15">
    <source>
        <dbReference type="Proteomes" id="UP000038045"/>
    </source>
</evidence>
<evidence type="ECO:0000256" key="2">
    <source>
        <dbReference type="ARBA" id="ARBA00022722"/>
    </source>
</evidence>
<dbReference type="SUPFAM" id="SSF52540">
    <property type="entry name" value="P-loop containing nucleoside triphosphate hydrolases"/>
    <property type="match status" value="2"/>
</dbReference>
<dbReference type="GO" id="GO:0003723">
    <property type="term" value="F:RNA binding"/>
    <property type="evidence" value="ECO:0007669"/>
    <property type="project" value="UniProtKB-UniRule"/>
</dbReference>
<dbReference type="SUPFAM" id="SSF49899">
    <property type="entry name" value="Concanavalin A-like lectins/glucanases"/>
    <property type="match status" value="1"/>
</dbReference>
<evidence type="ECO:0000256" key="3">
    <source>
        <dbReference type="ARBA" id="ARBA00022741"/>
    </source>
</evidence>
<name>A0A0N4ZMX2_PARTI</name>
<protein>
    <recommendedName>
        <fullName evidence="10">ATP-dependent RNA helicase</fullName>
        <ecNumber evidence="10">3.6.4.13</ecNumber>
    </recommendedName>
</protein>
<evidence type="ECO:0000256" key="1">
    <source>
        <dbReference type="ARBA" id="ARBA00008765"/>
    </source>
</evidence>
<evidence type="ECO:0000256" key="6">
    <source>
        <dbReference type="ARBA" id="ARBA00022839"/>
    </source>
</evidence>
<evidence type="ECO:0000256" key="4">
    <source>
        <dbReference type="ARBA" id="ARBA00022801"/>
    </source>
</evidence>
<dbReference type="PANTHER" id="PTHR24031">
    <property type="entry name" value="RNA HELICASE"/>
    <property type="match status" value="1"/>
</dbReference>
<feature type="domain" description="B30.2/SPRY" evidence="11">
    <location>
        <begin position="55"/>
        <end position="244"/>
    </location>
</feature>
<keyword evidence="7 10" id="KW-0067">ATP-binding</keyword>
<dbReference type="WBParaSite" id="PTRK_0000988800.1">
    <property type="protein sequence ID" value="PTRK_0000988800.1"/>
    <property type="gene ID" value="PTRK_0000988800"/>
</dbReference>
<keyword evidence="3 10" id="KW-0547">Nucleotide-binding</keyword>
<sequence length="729" mass="81697">MAAFEDLGIIPELAEAVTKKGWSIPSDIQCEGIPAILGGGDVLMAAETGSGKTGAFCLPILQIVYETLTNENKPKVDTKKIQSDDDIWRMNNNKSVSMEINSTGTKLSSSNEKIWSGSRCCCGVKGKGKYFYEVYCENGTLFRFGWGLKSANLNLGLDKGGFGYGATAMKSNNKRFDEYGEKYKSGDYIGCYINLDGKEIKFSRNGNLFPVAFKIPSNICNETFYPMIALKTSSCQINFGKNPFKFPPTRDYTSLFSCPEKFVEKESRMDVKRQKENPLCIIIEPTKEMAIQTHEQLIQFSSEMEAPAIKNVLVCGGVSQRDIDINIKLGCDIITCTPGRFISLVEQGKINLRHVKFFVLDEADSLVSGQQSLWDDIKKLHGKMTEGDGGIERLQMIVCSATLHNMMIDRIANEMMSFPQWVDLKGHDAVPETVHHVVVMVDPVEDKSWIRLRSGRGAQNILTDGIHQKDELRPGSDDKNTLSEGIKILKMEYCALAIEKLQMEQAIIFCRTKLDCDNLEKFLKSKNKEWTCAVLHADRSSEERNANLLKFKEKVAKFLICTDVAARGLDVSGLPYVINLTLPSVEDKANYVHRIGRVGRSEVMGLAISLVGSTEEKVWYHQCSSRGKNCNNTKLVKDKGCTIWYDELNCLREIEEHLGETISHITTEFQLPKNVFDGKVVYGAKSKDTYACQNSHAIELTGVCKKLFELERNVQLSYMKLFCNSPTSI</sequence>
<dbReference type="InterPro" id="IPR027417">
    <property type="entry name" value="P-loop_NTPase"/>
</dbReference>
<evidence type="ECO:0000313" key="16">
    <source>
        <dbReference type="WBParaSite" id="PTRK_0000988800.1"/>
    </source>
</evidence>
<dbReference type="SMART" id="SM00490">
    <property type="entry name" value="HELICc"/>
    <property type="match status" value="1"/>
</dbReference>
<evidence type="ECO:0000259" key="13">
    <source>
        <dbReference type="PROSITE" id="PS51194"/>
    </source>
</evidence>
<dbReference type="CDD" id="cd18787">
    <property type="entry name" value="SF2_C_DEAD"/>
    <property type="match status" value="1"/>
</dbReference>
<dbReference type="Proteomes" id="UP000038045">
    <property type="component" value="Unplaced"/>
</dbReference>
<dbReference type="InterPro" id="IPR001650">
    <property type="entry name" value="Helicase_C-like"/>
</dbReference>
<proteinExistence type="inferred from homology"/>
<dbReference type="PROSITE" id="PS50188">
    <property type="entry name" value="B302_SPRY"/>
    <property type="match status" value="1"/>
</dbReference>
<keyword evidence="5 10" id="KW-0347">Helicase</keyword>
<comment type="domain">
    <text evidence="10">The helicase domain is involved in the stimulation of RELA transcriptional activity.</text>
</comment>
<evidence type="ECO:0000256" key="7">
    <source>
        <dbReference type="ARBA" id="ARBA00022840"/>
    </source>
</evidence>
<organism evidence="15 16">
    <name type="scientific">Parastrongyloides trichosuri</name>
    <name type="common">Possum-specific nematode worm</name>
    <dbReference type="NCBI Taxonomy" id="131310"/>
    <lineage>
        <taxon>Eukaryota</taxon>
        <taxon>Metazoa</taxon>
        <taxon>Ecdysozoa</taxon>
        <taxon>Nematoda</taxon>
        <taxon>Chromadorea</taxon>
        <taxon>Rhabditida</taxon>
        <taxon>Tylenchina</taxon>
        <taxon>Panagrolaimomorpha</taxon>
        <taxon>Strongyloidoidea</taxon>
        <taxon>Strongyloididae</taxon>
        <taxon>Parastrongyloides</taxon>
    </lineage>
</organism>
<comment type="catalytic activity">
    <reaction evidence="10">
        <text>ATP + H2O = ADP + phosphate + H(+)</text>
        <dbReference type="Rhea" id="RHEA:13065"/>
        <dbReference type="ChEBI" id="CHEBI:15377"/>
        <dbReference type="ChEBI" id="CHEBI:15378"/>
        <dbReference type="ChEBI" id="CHEBI:30616"/>
        <dbReference type="ChEBI" id="CHEBI:43474"/>
        <dbReference type="ChEBI" id="CHEBI:456216"/>
        <dbReference type="EC" id="3.6.4.13"/>
    </reaction>
</comment>
<dbReference type="STRING" id="131310.A0A0N4ZMX2"/>
<dbReference type="AlphaFoldDB" id="A0A0N4ZMX2"/>
<dbReference type="InterPro" id="IPR014001">
    <property type="entry name" value="Helicase_ATP-bd"/>
</dbReference>
<dbReference type="InterPro" id="IPR001870">
    <property type="entry name" value="B30.2/SPRY"/>
</dbReference>
<evidence type="ECO:0000256" key="8">
    <source>
        <dbReference type="ARBA" id="ARBA00022884"/>
    </source>
</evidence>
<dbReference type="InterPro" id="IPR043136">
    <property type="entry name" value="B30.2/SPRY_sf"/>
</dbReference>
<feature type="domain" description="Helicase ATP-binding" evidence="12">
    <location>
        <begin position="274"/>
        <end position="421"/>
    </location>
</feature>
<keyword evidence="8 10" id="KW-0694">RNA-binding</keyword>
<evidence type="ECO:0000259" key="12">
    <source>
        <dbReference type="PROSITE" id="PS51192"/>
    </source>
</evidence>
<dbReference type="GO" id="GO:0004527">
    <property type="term" value="F:exonuclease activity"/>
    <property type="evidence" value="ECO:0007669"/>
    <property type="project" value="UniProtKB-KW"/>
</dbReference>
<dbReference type="Pfam" id="PF00270">
    <property type="entry name" value="DEAD"/>
    <property type="match status" value="2"/>
</dbReference>
<keyword evidence="2" id="KW-0540">Nuclease</keyword>
<keyword evidence="15" id="KW-1185">Reference proteome</keyword>
<evidence type="ECO:0000256" key="9">
    <source>
        <dbReference type="PROSITE-ProRule" id="PRU00552"/>
    </source>
</evidence>
<feature type="short sequence motif" description="Q motif" evidence="9">
    <location>
        <begin position="2"/>
        <end position="30"/>
    </location>
</feature>